<keyword evidence="5" id="KW-1185">Reference proteome</keyword>
<feature type="chain" id="PRO_5047346961" evidence="2">
    <location>
        <begin position="24"/>
        <end position="665"/>
    </location>
</feature>
<accession>A0ABX0PJU1</accession>
<reference evidence="4 5" key="1">
    <citation type="submission" date="2020-03" db="EMBL/GenBank/DDBJ databases">
        <title>Genome sequence of strain Massilia sp. TW-1.</title>
        <authorList>
            <person name="Chaudhary D.K."/>
        </authorList>
    </citation>
    <scope>NUCLEOTIDE SEQUENCE [LARGE SCALE GENOMIC DNA]</scope>
    <source>
        <strain evidence="4 5">TW-1</strain>
    </source>
</reference>
<evidence type="ECO:0000259" key="3">
    <source>
        <dbReference type="Pfam" id="PF00326"/>
    </source>
</evidence>
<feature type="signal peptide" evidence="2">
    <location>
        <begin position="1"/>
        <end position="23"/>
    </location>
</feature>
<dbReference type="Pfam" id="PF00326">
    <property type="entry name" value="Peptidase_S9"/>
    <property type="match status" value="1"/>
</dbReference>
<dbReference type="InterPro" id="IPR029058">
    <property type="entry name" value="AB_hydrolase_fold"/>
</dbReference>
<dbReference type="SUPFAM" id="SSF53474">
    <property type="entry name" value="alpha/beta-Hydrolases"/>
    <property type="match status" value="1"/>
</dbReference>
<keyword evidence="1" id="KW-0378">Hydrolase</keyword>
<dbReference type="RefSeq" id="WP_166864480.1">
    <property type="nucleotide sequence ID" value="NZ_JAAQOM010000024.1"/>
</dbReference>
<protein>
    <submittedName>
        <fullName evidence="4">S9 family peptidase</fullName>
    </submittedName>
</protein>
<dbReference type="Proteomes" id="UP000716322">
    <property type="component" value="Unassembled WGS sequence"/>
</dbReference>
<evidence type="ECO:0000256" key="1">
    <source>
        <dbReference type="ARBA" id="ARBA00022801"/>
    </source>
</evidence>
<dbReference type="PANTHER" id="PTHR42776:SF27">
    <property type="entry name" value="DIPEPTIDYL PEPTIDASE FAMILY MEMBER 6"/>
    <property type="match status" value="1"/>
</dbReference>
<dbReference type="EMBL" id="JAAQOM010000024">
    <property type="protein sequence ID" value="NIA57589.1"/>
    <property type="molecule type" value="Genomic_DNA"/>
</dbReference>
<name>A0ABX0PJU1_9BURK</name>
<gene>
    <name evidence="4" type="ORF">HAV22_28585</name>
</gene>
<sequence length="665" mass="74426">MNRHLLSMFTAVALLAVHTCAHAADRPPVESFFAHPDVSFVTLSPSGRYVALLNRLSDSKQALVVRETANLEKVTVVARFDSLRLRHIEWINDQRLTLTLKNTQIEFEGNDDQIAVDRDGANLTHLISGHWDHKQETTGSFIKDRVLTADYMFMDVTHDGSDDIIVGKLSWNNIDQQPQAIHPFRLNTRTRVLTDMLTGPQPELVRDWLFDAADQPRVAVTRGKGRCIVYYRKGQQGPWSEISNRDCLQDEIFDPLMFDNRNTLYVRAGYKGRTALFTFDLDKKTLDKEPFVDIDGFDFTGSVEQDLANKKILGVHFVSDAASTAWIDPAMQAIQKKVDALLPGAGNRVTCPRDCREPAAVVVTSKSDRLPPAYYLYTPADGHIIGLGSTHQAIDRKQMGKRDFLHYAARDGLQIPVYVTMPPDKAAGPRPAIVLVHGGPYVRGGSWEWDAEAQFLASRGYVVLQPEFRGSTGFGSAHFRAGWQQWGRTMQDDLADAAAWAVKQGWADPKRIGIMGASYGGYATLMGLARNPDVFRAGVEWAGVSDIKLMFTDVESDASQDALRYDMKTLIGDPLKDPSAFDDVSPLAQATRIRRPLLMAHGAHDRRVPVVHATKMHDAVRKTNANVEYVVYPEEGHGWRREEDSIDFWKRVDAFLDKNLAHAAD</sequence>
<feature type="domain" description="Peptidase S9 prolyl oligopeptidase catalytic" evidence="3">
    <location>
        <begin position="447"/>
        <end position="661"/>
    </location>
</feature>
<keyword evidence="2" id="KW-0732">Signal</keyword>
<proteinExistence type="predicted"/>
<dbReference type="InterPro" id="IPR001375">
    <property type="entry name" value="Peptidase_S9_cat"/>
</dbReference>
<evidence type="ECO:0000313" key="4">
    <source>
        <dbReference type="EMBL" id="NIA57589.1"/>
    </source>
</evidence>
<dbReference type="Gene3D" id="3.40.50.1820">
    <property type="entry name" value="alpha/beta hydrolase"/>
    <property type="match status" value="1"/>
</dbReference>
<dbReference type="PANTHER" id="PTHR42776">
    <property type="entry name" value="SERINE PEPTIDASE S9 FAMILY MEMBER"/>
    <property type="match status" value="1"/>
</dbReference>
<comment type="caution">
    <text evidence="4">The sequence shown here is derived from an EMBL/GenBank/DDBJ whole genome shotgun (WGS) entry which is preliminary data.</text>
</comment>
<organism evidence="4 5">
    <name type="scientific">Telluria antibiotica</name>
    <dbReference type="NCBI Taxonomy" id="2717319"/>
    <lineage>
        <taxon>Bacteria</taxon>
        <taxon>Pseudomonadati</taxon>
        <taxon>Pseudomonadota</taxon>
        <taxon>Betaproteobacteria</taxon>
        <taxon>Burkholderiales</taxon>
        <taxon>Oxalobacteraceae</taxon>
        <taxon>Telluria group</taxon>
        <taxon>Telluria</taxon>
    </lineage>
</organism>
<dbReference type="SUPFAM" id="SSF82171">
    <property type="entry name" value="DPP6 N-terminal domain-like"/>
    <property type="match status" value="1"/>
</dbReference>
<evidence type="ECO:0000313" key="5">
    <source>
        <dbReference type="Proteomes" id="UP000716322"/>
    </source>
</evidence>
<evidence type="ECO:0000256" key="2">
    <source>
        <dbReference type="SAM" id="SignalP"/>
    </source>
</evidence>